<dbReference type="InterPro" id="IPR020472">
    <property type="entry name" value="WD40_PAC1"/>
</dbReference>
<feature type="region of interest" description="Disordered" evidence="7">
    <location>
        <begin position="1"/>
        <end position="64"/>
    </location>
</feature>
<keyword evidence="10" id="KW-1185">Reference proteome</keyword>
<proteinExistence type="predicted"/>
<sequence>MKKVSSGSKPSKRPKQETISKTSDEENLIYEDPADDEFESEEGAIIHSGSSIGEAEDWEDFENLRLEDTGTGDVQLVSDPNYQAMEEEESKEDIVKEIWVGDSRKLKVDEVLDFENEAYDLFYRTSVEWPCLSLDIVQGSINSSSFPYTVYLASGSQAISGDNKIYIMKWSELYKTKDDDKEESSEDGISSSDEEEGMEAKMEYAEFCHQGVVNRIRTNNELGVVATWSERGSVQIFNIKENLDMLEKQGGLVKSPSNTIASWRMGNEGYGLCWGQNGWLYAGGDCLYIYPYDGASWAHSQTLTGHASSIEDIQRSPTEPSVLATCSADKTIKIWDLRTANDDSQLTINAHSSDVNVIAWNTIETSQIASGSDDSTFKVWDLRFTDKQAACIKWHSDSITSIAWNPLDASEIAVSSADDRITIWDLSVEAEGEIEPGFPSQLLFIHQGQEDIKEIIYHPSLNVLISTAANSFNLFRPSINVEDE</sequence>
<evidence type="ECO:0000256" key="3">
    <source>
        <dbReference type="ARBA" id="ARBA00022737"/>
    </source>
</evidence>
<evidence type="ECO:0000313" key="9">
    <source>
        <dbReference type="EMBL" id="OMJ90065.1"/>
    </source>
</evidence>
<dbReference type="PROSITE" id="PS50294">
    <property type="entry name" value="WD_REPEATS_REGION"/>
    <property type="match status" value="3"/>
</dbReference>
<name>A0A1R2CM63_9CILI</name>
<dbReference type="SMART" id="SM00320">
    <property type="entry name" value="WD40"/>
    <property type="match status" value="5"/>
</dbReference>
<dbReference type="Pfam" id="PF00400">
    <property type="entry name" value="WD40"/>
    <property type="match status" value="3"/>
</dbReference>
<dbReference type="PROSITE" id="PS50082">
    <property type="entry name" value="WD_REPEATS_2"/>
    <property type="match status" value="3"/>
</dbReference>
<feature type="repeat" description="WD" evidence="6">
    <location>
        <begin position="348"/>
        <end position="383"/>
    </location>
</feature>
<comment type="subcellular location">
    <subcellularLocation>
        <location evidence="1">Nucleus</location>
    </subcellularLocation>
</comment>
<feature type="compositionally biased region" description="Acidic residues" evidence="7">
    <location>
        <begin position="25"/>
        <end position="42"/>
    </location>
</feature>
<evidence type="ECO:0000256" key="6">
    <source>
        <dbReference type="PROSITE-ProRule" id="PRU00221"/>
    </source>
</evidence>
<evidence type="ECO:0000313" key="10">
    <source>
        <dbReference type="Proteomes" id="UP000187209"/>
    </source>
</evidence>
<feature type="repeat" description="WD" evidence="6">
    <location>
        <begin position="392"/>
        <end position="427"/>
    </location>
</feature>
<dbReference type="SUPFAM" id="SSF50978">
    <property type="entry name" value="WD40 repeat-like"/>
    <property type="match status" value="1"/>
</dbReference>
<evidence type="ECO:0000256" key="4">
    <source>
        <dbReference type="ARBA" id="ARBA00023242"/>
    </source>
</evidence>
<organism evidence="9 10">
    <name type="scientific">Stentor coeruleus</name>
    <dbReference type="NCBI Taxonomy" id="5963"/>
    <lineage>
        <taxon>Eukaryota</taxon>
        <taxon>Sar</taxon>
        <taxon>Alveolata</taxon>
        <taxon>Ciliophora</taxon>
        <taxon>Postciliodesmatophora</taxon>
        <taxon>Heterotrichea</taxon>
        <taxon>Heterotrichida</taxon>
        <taxon>Stentoridae</taxon>
        <taxon>Stentor</taxon>
    </lineage>
</organism>
<dbReference type="Proteomes" id="UP000187209">
    <property type="component" value="Unassembled WGS sequence"/>
</dbReference>
<dbReference type="PANTHER" id="PTHR45903:SF1">
    <property type="entry name" value="GLUTAMATE-RICH WD REPEAT-CONTAINING PROTEIN 1"/>
    <property type="match status" value="1"/>
</dbReference>
<keyword evidence="3" id="KW-0677">Repeat</keyword>
<dbReference type="InterPro" id="IPR001680">
    <property type="entry name" value="WD40_rpt"/>
</dbReference>
<evidence type="ECO:0000256" key="1">
    <source>
        <dbReference type="ARBA" id="ARBA00004123"/>
    </source>
</evidence>
<accession>A0A1R2CM63</accession>
<reference evidence="9 10" key="1">
    <citation type="submission" date="2016-11" db="EMBL/GenBank/DDBJ databases">
        <title>The macronuclear genome of Stentor coeruleus: a giant cell with tiny introns.</title>
        <authorList>
            <person name="Slabodnick M."/>
            <person name="Ruby J.G."/>
            <person name="Reiff S.B."/>
            <person name="Swart E.C."/>
            <person name="Gosai S."/>
            <person name="Prabakaran S."/>
            <person name="Witkowska E."/>
            <person name="Larue G.E."/>
            <person name="Fisher S."/>
            <person name="Freeman R.M."/>
            <person name="Gunawardena J."/>
            <person name="Chu W."/>
            <person name="Stover N.A."/>
            <person name="Gregory B.D."/>
            <person name="Nowacki M."/>
            <person name="Derisi J."/>
            <person name="Roy S.W."/>
            <person name="Marshall W.F."/>
            <person name="Sood P."/>
        </authorList>
    </citation>
    <scope>NUCLEOTIDE SEQUENCE [LARGE SCALE GENOMIC DNA]</scope>
    <source>
        <strain evidence="9">WM001</strain>
    </source>
</reference>
<dbReference type="OrthoDB" id="2161379at2759"/>
<keyword evidence="2 6" id="KW-0853">WD repeat</keyword>
<dbReference type="Pfam" id="PF12265">
    <property type="entry name" value="CAF1C_H4-bd"/>
    <property type="match status" value="1"/>
</dbReference>
<feature type="domain" description="Histone-binding protein RBBP4-like N-terminal" evidence="8">
    <location>
        <begin position="109"/>
        <end position="172"/>
    </location>
</feature>
<feature type="repeat" description="WD" evidence="6">
    <location>
        <begin position="303"/>
        <end position="345"/>
    </location>
</feature>
<dbReference type="PROSITE" id="PS00678">
    <property type="entry name" value="WD_REPEATS_1"/>
    <property type="match status" value="1"/>
</dbReference>
<dbReference type="InterPro" id="IPR015943">
    <property type="entry name" value="WD40/YVTN_repeat-like_dom_sf"/>
</dbReference>
<dbReference type="Gene3D" id="2.130.10.10">
    <property type="entry name" value="YVTN repeat-like/Quinoprotein amine dehydrogenase"/>
    <property type="match status" value="1"/>
</dbReference>
<protein>
    <recommendedName>
        <fullName evidence="5">Glutamate-rich WD repeat-containing protein 1</fullName>
    </recommendedName>
</protein>
<dbReference type="InterPro" id="IPR051972">
    <property type="entry name" value="Glutamate-rich_WD_repeat"/>
</dbReference>
<evidence type="ECO:0000259" key="8">
    <source>
        <dbReference type="Pfam" id="PF12265"/>
    </source>
</evidence>
<evidence type="ECO:0000256" key="2">
    <source>
        <dbReference type="ARBA" id="ARBA00022574"/>
    </source>
</evidence>
<dbReference type="GO" id="GO:0005730">
    <property type="term" value="C:nucleolus"/>
    <property type="evidence" value="ECO:0007669"/>
    <property type="project" value="TreeGrafter"/>
</dbReference>
<dbReference type="PRINTS" id="PR00320">
    <property type="entry name" value="GPROTEINBRPT"/>
</dbReference>
<dbReference type="AlphaFoldDB" id="A0A1R2CM63"/>
<feature type="compositionally biased region" description="Basic and acidic residues" evidence="7">
    <location>
        <begin position="14"/>
        <end position="24"/>
    </location>
</feature>
<dbReference type="InterPro" id="IPR019775">
    <property type="entry name" value="WD40_repeat_CS"/>
</dbReference>
<evidence type="ECO:0000256" key="5">
    <source>
        <dbReference type="ARBA" id="ARBA00040876"/>
    </source>
</evidence>
<dbReference type="GO" id="GO:0042254">
    <property type="term" value="P:ribosome biogenesis"/>
    <property type="evidence" value="ECO:0007669"/>
    <property type="project" value="TreeGrafter"/>
</dbReference>
<dbReference type="InterPro" id="IPR022052">
    <property type="entry name" value="Histone-bd_RBBP4-like_N"/>
</dbReference>
<evidence type="ECO:0000256" key="7">
    <source>
        <dbReference type="SAM" id="MobiDB-lite"/>
    </source>
</evidence>
<dbReference type="EMBL" id="MPUH01000111">
    <property type="protein sequence ID" value="OMJ90065.1"/>
    <property type="molecule type" value="Genomic_DNA"/>
</dbReference>
<gene>
    <name evidence="9" type="ORF">SteCoe_7644</name>
</gene>
<comment type="caution">
    <text evidence="9">The sequence shown here is derived from an EMBL/GenBank/DDBJ whole genome shotgun (WGS) entry which is preliminary data.</text>
</comment>
<keyword evidence="4" id="KW-0539">Nucleus</keyword>
<dbReference type="InterPro" id="IPR036322">
    <property type="entry name" value="WD40_repeat_dom_sf"/>
</dbReference>
<dbReference type="PANTHER" id="PTHR45903">
    <property type="entry name" value="GLUTAMATE-RICH WD REPEAT-CONTAINING PROTEIN 1"/>
    <property type="match status" value="1"/>
</dbReference>